<sequence length="477" mass="53105">MLEEMLASDNQSGACQLPDCPDPALLNSLAPAQDFTPVLPIFAQQQAPWMPSAAEQPEAWSFEKNRSGSGDSLSAAQFCEGQAIDQSAKRQKAHQDKNKRAQKRYREKKKAQAEGQKYQIEALTAQLEHLMASKSQLESRCQLLEKVVKMREAPAHSSPQASLEVQQETPAYVTATATFLSMIYPNQGLDRCLTREHIERMDGRDFLKVMHDFRAKLVQLMVDANDDPSTPAYKRIEEMVEAQRWATNCLILNNPTKMMRVAYEIRQLPDQNGVHKFHVDLHVQRRVLAALRLSDDKKRRIVENRRRLLLNLEALLRKQNMVVELLQNSMPLRYDDLTASQAFLKATVAVFDLTADLHKHHGAVRDFMRELLSSVLTPYEEAQCHVEAWPQYPDALMISNMIAEELHDSTANAKLLQFDRHSAAVPVPEMLQLMPSALHGRPPAPASLGPAAGAGAPGGGSGMSAHAHGALGGVSTC</sequence>
<feature type="region of interest" description="Disordered" evidence="1">
    <location>
        <begin position="441"/>
        <end position="463"/>
    </location>
</feature>
<comment type="caution">
    <text evidence="2">The sequence shown here is derived from an EMBL/GenBank/DDBJ whole genome shotgun (WGS) entry which is preliminary data.</text>
</comment>
<reference evidence="2 3" key="1">
    <citation type="submission" date="2023-10" db="EMBL/GenBank/DDBJ databases">
        <authorList>
            <person name="Maclean D."/>
            <person name="Macfadyen A."/>
        </authorList>
    </citation>
    <scope>NUCLEOTIDE SEQUENCE [LARGE SCALE GENOMIC DNA]</scope>
</reference>
<name>A0AAV1I5Z4_9CHLO</name>
<evidence type="ECO:0000256" key="1">
    <source>
        <dbReference type="SAM" id="MobiDB-lite"/>
    </source>
</evidence>
<feature type="compositionally biased region" description="Basic residues" evidence="1">
    <location>
        <begin position="100"/>
        <end position="109"/>
    </location>
</feature>
<accession>A0AAV1I5Z4</accession>
<keyword evidence="3" id="KW-1185">Reference proteome</keyword>
<dbReference type="CDD" id="cd14686">
    <property type="entry name" value="bZIP"/>
    <property type="match status" value="1"/>
</dbReference>
<feature type="region of interest" description="Disordered" evidence="1">
    <location>
        <begin position="49"/>
        <end position="113"/>
    </location>
</feature>
<evidence type="ECO:0008006" key="4">
    <source>
        <dbReference type="Google" id="ProtNLM"/>
    </source>
</evidence>
<dbReference type="Proteomes" id="UP001314263">
    <property type="component" value="Unassembled WGS sequence"/>
</dbReference>
<dbReference type="EMBL" id="CAUYUE010000007">
    <property type="protein sequence ID" value="CAK0782804.1"/>
    <property type="molecule type" value="Genomic_DNA"/>
</dbReference>
<evidence type="ECO:0000313" key="2">
    <source>
        <dbReference type="EMBL" id="CAK0782804.1"/>
    </source>
</evidence>
<organism evidence="2 3">
    <name type="scientific">Coccomyxa viridis</name>
    <dbReference type="NCBI Taxonomy" id="1274662"/>
    <lineage>
        <taxon>Eukaryota</taxon>
        <taxon>Viridiplantae</taxon>
        <taxon>Chlorophyta</taxon>
        <taxon>core chlorophytes</taxon>
        <taxon>Trebouxiophyceae</taxon>
        <taxon>Trebouxiophyceae incertae sedis</taxon>
        <taxon>Coccomyxaceae</taxon>
        <taxon>Coccomyxa</taxon>
    </lineage>
</organism>
<gene>
    <name evidence="2" type="ORF">CVIRNUC_005999</name>
</gene>
<proteinExistence type="predicted"/>
<dbReference type="AlphaFoldDB" id="A0AAV1I5Z4"/>
<evidence type="ECO:0000313" key="3">
    <source>
        <dbReference type="Proteomes" id="UP001314263"/>
    </source>
</evidence>
<protein>
    <recommendedName>
        <fullName evidence="4">BZIP domain-containing protein</fullName>
    </recommendedName>
</protein>